<sequence>MSAPLEGIRVIDCSLLAPGATAAHLADLGAEVIKIEAPGGDYVRELTWPIIEGSSLMHHEVSRGKKSLVLDLRQEDGVRIFKELVAKSDVVIEAMRPGALARRGLSYENLKLIKPDLVFCCISGYGMTGPYRDMPAHGIAFDSWAGLVKPEYDDEGFCNIPEHPSVGMHSAPVYAGMAICAALLRSKRTGQGAQLDIGQSDGAAYIDRLRSETWKAYERPQSEVSGNKSDNHERREPGTAGMRHGVRYQYYESRDGHVLFMASEQEFWRNFCDGVGHSELFEKWPGKQYGDHAVGNRELQLLLRNIFKTRSTQEWMQFASEYNTAIAPVNTPKSLLADPHFQTRFPLLNAKEHIADMLPFPVHFCDEDLPIPSKAPTAGEHSGEVLKSILNYSEEKISALTESKIIT</sequence>
<name>A0ABS6VNN3_9GAMM</name>
<dbReference type="InterPro" id="IPR003673">
    <property type="entry name" value="CoA-Trfase_fam_III"/>
</dbReference>
<evidence type="ECO:0000256" key="1">
    <source>
        <dbReference type="SAM" id="MobiDB-lite"/>
    </source>
</evidence>
<dbReference type="InterPro" id="IPR050509">
    <property type="entry name" value="CoA-transferase_III"/>
</dbReference>
<dbReference type="GO" id="GO:0016740">
    <property type="term" value="F:transferase activity"/>
    <property type="evidence" value="ECO:0007669"/>
    <property type="project" value="UniProtKB-KW"/>
</dbReference>
<dbReference type="Pfam" id="PF02515">
    <property type="entry name" value="CoA_transf_3"/>
    <property type="match status" value="1"/>
</dbReference>
<feature type="region of interest" description="Disordered" evidence="1">
    <location>
        <begin position="217"/>
        <end position="241"/>
    </location>
</feature>
<dbReference type="PANTHER" id="PTHR48228:SF5">
    <property type="entry name" value="ALPHA-METHYLACYL-COA RACEMASE"/>
    <property type="match status" value="1"/>
</dbReference>
<gene>
    <name evidence="2" type="ORF">KXJ70_03975</name>
</gene>
<dbReference type="PANTHER" id="PTHR48228">
    <property type="entry name" value="SUCCINYL-COA--D-CITRAMALATE COA-TRANSFERASE"/>
    <property type="match status" value="1"/>
</dbReference>
<accession>A0ABS6VNN3</accession>
<dbReference type="Proteomes" id="UP001166291">
    <property type="component" value="Unassembled WGS sequence"/>
</dbReference>
<evidence type="ECO:0000313" key="2">
    <source>
        <dbReference type="EMBL" id="MBW2939916.1"/>
    </source>
</evidence>
<proteinExistence type="predicted"/>
<keyword evidence="3" id="KW-1185">Reference proteome</keyword>
<dbReference type="EMBL" id="JAHWDQ010000001">
    <property type="protein sequence ID" value="MBW2939916.1"/>
    <property type="molecule type" value="Genomic_DNA"/>
</dbReference>
<evidence type="ECO:0000313" key="3">
    <source>
        <dbReference type="Proteomes" id="UP001166291"/>
    </source>
</evidence>
<comment type="caution">
    <text evidence="2">The sequence shown here is derived from an EMBL/GenBank/DDBJ whole genome shotgun (WGS) entry which is preliminary data.</text>
</comment>
<reference evidence="2" key="1">
    <citation type="submission" date="2021-07" db="EMBL/GenBank/DDBJ databases">
        <title>Zhongshania sp. CAU 1632 isolated from seawater.</title>
        <authorList>
            <person name="Kim W."/>
        </authorList>
    </citation>
    <scope>NUCLEOTIDE SEQUENCE</scope>
    <source>
        <strain evidence="2">CAU 1632</strain>
    </source>
</reference>
<dbReference type="RefSeq" id="WP_219042151.1">
    <property type="nucleotide sequence ID" value="NZ_JAHWDQ010000001.1"/>
</dbReference>
<keyword evidence="2" id="KW-0808">Transferase</keyword>
<protein>
    <submittedName>
        <fullName evidence="2">CoA transferase</fullName>
    </submittedName>
</protein>
<organism evidence="2 3">
    <name type="scientific">Zhongshania aquimaris</name>
    <dbReference type="NCBI Taxonomy" id="2857107"/>
    <lineage>
        <taxon>Bacteria</taxon>
        <taxon>Pseudomonadati</taxon>
        <taxon>Pseudomonadota</taxon>
        <taxon>Gammaproteobacteria</taxon>
        <taxon>Cellvibrionales</taxon>
        <taxon>Spongiibacteraceae</taxon>
        <taxon>Zhongshania</taxon>
    </lineage>
</organism>